<reference evidence="1 2" key="1">
    <citation type="submission" date="2021-06" db="EMBL/GenBank/DDBJ databases">
        <authorList>
            <person name="Palmer J.M."/>
        </authorList>
    </citation>
    <scope>NUCLEOTIDE SEQUENCE [LARGE SCALE GENOMIC DNA]</scope>
    <source>
        <strain evidence="1 2">AS_MEX2019</strain>
        <tissue evidence="1">Muscle</tissue>
    </source>
</reference>
<gene>
    <name evidence="1" type="ORF">AMECASPLE_010290</name>
</gene>
<protein>
    <submittedName>
        <fullName evidence="1">Uncharacterized protein</fullName>
    </submittedName>
</protein>
<dbReference type="Proteomes" id="UP001469553">
    <property type="component" value="Unassembled WGS sequence"/>
</dbReference>
<dbReference type="EMBL" id="JAHRIP010019404">
    <property type="protein sequence ID" value="MEQ2287235.1"/>
    <property type="molecule type" value="Genomic_DNA"/>
</dbReference>
<keyword evidence="2" id="KW-1185">Reference proteome</keyword>
<proteinExistence type="predicted"/>
<evidence type="ECO:0000313" key="1">
    <source>
        <dbReference type="EMBL" id="MEQ2287235.1"/>
    </source>
</evidence>
<organism evidence="1 2">
    <name type="scientific">Ameca splendens</name>
    <dbReference type="NCBI Taxonomy" id="208324"/>
    <lineage>
        <taxon>Eukaryota</taxon>
        <taxon>Metazoa</taxon>
        <taxon>Chordata</taxon>
        <taxon>Craniata</taxon>
        <taxon>Vertebrata</taxon>
        <taxon>Euteleostomi</taxon>
        <taxon>Actinopterygii</taxon>
        <taxon>Neopterygii</taxon>
        <taxon>Teleostei</taxon>
        <taxon>Neoteleostei</taxon>
        <taxon>Acanthomorphata</taxon>
        <taxon>Ovalentaria</taxon>
        <taxon>Atherinomorphae</taxon>
        <taxon>Cyprinodontiformes</taxon>
        <taxon>Goodeidae</taxon>
        <taxon>Ameca</taxon>
    </lineage>
</organism>
<accession>A0ABV0Y0L6</accession>
<name>A0ABV0Y0L6_9TELE</name>
<sequence>MQSWKYRPILEETSVKALTGAEVPFLCQENGPKLKSQVQWEWFGSKHIHVLASPIKGHSSPSDLTGLELKKVGKVQYHVPKKTCSCNCSKRWFYKVNAICFFCF</sequence>
<comment type="caution">
    <text evidence="1">The sequence shown here is derived from an EMBL/GenBank/DDBJ whole genome shotgun (WGS) entry which is preliminary data.</text>
</comment>
<evidence type="ECO:0000313" key="2">
    <source>
        <dbReference type="Proteomes" id="UP001469553"/>
    </source>
</evidence>